<feature type="domain" description="SpoVT-AbrB" evidence="1">
    <location>
        <begin position="7"/>
        <end position="43"/>
    </location>
</feature>
<accession>A0A2M7AVX5</accession>
<sequence length="67" mass="7534">MAQKVIRTGNSLAVVIPSEFVKSVGVRPSDQVKVEIEQDKGRITYHFSGAKQLPLSENFLKFKKETK</sequence>
<gene>
    <name evidence="2" type="ORF">COS76_04360</name>
</gene>
<evidence type="ECO:0000259" key="1">
    <source>
        <dbReference type="Pfam" id="PF04014"/>
    </source>
</evidence>
<dbReference type="InterPro" id="IPR007159">
    <property type="entry name" value="SpoVT-AbrB_dom"/>
</dbReference>
<dbReference type="Proteomes" id="UP000228775">
    <property type="component" value="Unassembled WGS sequence"/>
</dbReference>
<dbReference type="EMBL" id="PEVY01000091">
    <property type="protein sequence ID" value="PIU74768.1"/>
    <property type="molecule type" value="Genomic_DNA"/>
</dbReference>
<evidence type="ECO:0000313" key="3">
    <source>
        <dbReference type="Proteomes" id="UP000228775"/>
    </source>
</evidence>
<dbReference type="SUPFAM" id="SSF89447">
    <property type="entry name" value="AbrB/MazE/MraZ-like"/>
    <property type="match status" value="1"/>
</dbReference>
<dbReference type="AlphaFoldDB" id="A0A2M7AVX5"/>
<name>A0A2M7AVX5_9BACT</name>
<dbReference type="InterPro" id="IPR037914">
    <property type="entry name" value="SpoVT-AbrB_sf"/>
</dbReference>
<comment type="caution">
    <text evidence="2">The sequence shown here is derived from an EMBL/GenBank/DDBJ whole genome shotgun (WGS) entry which is preliminary data.</text>
</comment>
<reference evidence="3" key="1">
    <citation type="submission" date="2017-09" db="EMBL/GenBank/DDBJ databases">
        <title>Depth-based differentiation of microbial function through sediment-hosted aquifers and enrichment of novel symbionts in the deep terrestrial subsurface.</title>
        <authorList>
            <person name="Probst A.J."/>
            <person name="Ladd B."/>
            <person name="Jarett J.K."/>
            <person name="Geller-Mcgrath D.E."/>
            <person name="Sieber C.M.K."/>
            <person name="Emerson J.B."/>
            <person name="Anantharaman K."/>
            <person name="Thomas B.C."/>
            <person name="Malmstrom R."/>
            <person name="Stieglmeier M."/>
            <person name="Klingl A."/>
            <person name="Woyke T."/>
            <person name="Ryan C.M."/>
            <person name="Banfield J.F."/>
        </authorList>
    </citation>
    <scope>NUCLEOTIDE SEQUENCE [LARGE SCALE GENOMIC DNA]</scope>
</reference>
<organism evidence="2 3">
    <name type="scientific">Candidatus Portnoybacteria bacterium CG06_land_8_20_14_3_00_39_12</name>
    <dbReference type="NCBI Taxonomy" id="1974809"/>
    <lineage>
        <taxon>Bacteria</taxon>
        <taxon>Candidatus Portnoyibacteriota</taxon>
    </lineage>
</organism>
<proteinExistence type="predicted"/>
<dbReference type="GO" id="GO:0003677">
    <property type="term" value="F:DNA binding"/>
    <property type="evidence" value="ECO:0007669"/>
    <property type="project" value="InterPro"/>
</dbReference>
<evidence type="ECO:0000313" key="2">
    <source>
        <dbReference type="EMBL" id="PIU74768.1"/>
    </source>
</evidence>
<dbReference type="Pfam" id="PF04014">
    <property type="entry name" value="MazE_antitoxin"/>
    <property type="match status" value="1"/>
</dbReference>
<protein>
    <recommendedName>
        <fullName evidence="1">SpoVT-AbrB domain-containing protein</fullName>
    </recommendedName>
</protein>
<dbReference type="Gene3D" id="2.10.260.10">
    <property type="match status" value="1"/>
</dbReference>